<dbReference type="Pfam" id="PF13857">
    <property type="entry name" value="Ank_5"/>
    <property type="match status" value="1"/>
</dbReference>
<proteinExistence type="predicted"/>
<dbReference type="InterPro" id="IPR036770">
    <property type="entry name" value="Ankyrin_rpt-contain_sf"/>
</dbReference>
<keyword evidence="1" id="KW-0040">ANK repeat</keyword>
<dbReference type="SUPFAM" id="SSF48403">
    <property type="entry name" value="Ankyrin repeat"/>
    <property type="match status" value="2"/>
</dbReference>
<feature type="signal peptide" evidence="2">
    <location>
        <begin position="1"/>
        <end position="23"/>
    </location>
</feature>
<gene>
    <name evidence="3" type="ORF">GO998_11080</name>
</gene>
<dbReference type="SMART" id="SM00248">
    <property type="entry name" value="ANK"/>
    <property type="match status" value="7"/>
</dbReference>
<dbReference type="PROSITE" id="PS50088">
    <property type="entry name" value="ANK_REPEAT"/>
    <property type="match status" value="2"/>
</dbReference>
<evidence type="ECO:0008006" key="5">
    <source>
        <dbReference type="Google" id="ProtNLM"/>
    </source>
</evidence>
<protein>
    <recommendedName>
        <fullName evidence="5">Ankyrin repeat domain-containing protein</fullName>
    </recommendedName>
</protein>
<evidence type="ECO:0000313" key="4">
    <source>
        <dbReference type="Proteomes" id="UP000677898"/>
    </source>
</evidence>
<sequence length="499" mass="52806">MKPSWTRWALSLSVAMVPLCAFGGEVVRCPDTGMAAPHDAATLRKFNQATRQAPRLFRAIQANDVRATKRYLALGDDPNACALGASLLSQAVAQGHMAIAADLLRAGASLDHPLNSAGETVLLHTIGEAQLDRAADLVVLGADVKTKVAGITPLLAASAMVVKPFSTRAREQLDLVRLLLVRGAGVNAQAPDGATALMLAVRNGSNATLIRLLLFFGADPLLRDHSGVHALRRVQDAKRGDIEAVLAPYVSTPDDAAAPIAALIEAGRNDELTSLLSRLHADKVAYPGRQALLVTALVQHNLQAIAQLARWGTDPNGVMEMTDGLDPVGMTPLQLAIGYDMGPEVLEALGRAGADPNRAVELGDDELPLMMALTRHNLTAARTLLRLGADPNRTRAAGDMPALTIAVALADLPELDDPMGFVQQLLDRGANPNAIGSFGMTPLHMAAIDGNAALVRQLLAHGADPNVRDDRHNTALDYARQAKAAELVTMLKPMTHITR</sequence>
<evidence type="ECO:0000256" key="1">
    <source>
        <dbReference type="PROSITE-ProRule" id="PRU00023"/>
    </source>
</evidence>
<evidence type="ECO:0000256" key="2">
    <source>
        <dbReference type="SAM" id="SignalP"/>
    </source>
</evidence>
<dbReference type="PANTHER" id="PTHR46224">
    <property type="entry name" value="ANKYRIN REPEAT FAMILY PROTEIN"/>
    <property type="match status" value="1"/>
</dbReference>
<organism evidence="3 4">
    <name type="scientific">Ralstonia syzygii</name>
    <dbReference type="NCBI Taxonomy" id="28097"/>
    <lineage>
        <taxon>Bacteria</taxon>
        <taxon>Pseudomonadati</taxon>
        <taxon>Pseudomonadota</taxon>
        <taxon>Betaproteobacteria</taxon>
        <taxon>Burkholderiales</taxon>
        <taxon>Burkholderiaceae</taxon>
        <taxon>Ralstonia</taxon>
        <taxon>Ralstonia solanacearum species complex</taxon>
    </lineage>
</organism>
<dbReference type="Pfam" id="PF00023">
    <property type="entry name" value="Ank"/>
    <property type="match status" value="1"/>
</dbReference>
<dbReference type="Gene3D" id="1.25.40.20">
    <property type="entry name" value="Ankyrin repeat-containing domain"/>
    <property type="match status" value="3"/>
</dbReference>
<feature type="chain" id="PRO_5046444917" description="Ankyrin repeat domain-containing protein" evidence="2">
    <location>
        <begin position="24"/>
        <end position="499"/>
    </location>
</feature>
<reference evidence="3 4" key="1">
    <citation type="journal article" date="2021" name="Phytopathology">
        <title>Complete genome sequence of Ralstonia syzygii subsp. indonesiensis strain LLRS-1, isolated from wilted tobacco in China.</title>
        <authorList>
            <person name="Lu C.H."/>
            <person name="Li J.Y."/>
            <person name="Mi M.G."/>
            <person name="Lin Z.L."/>
            <person name="Jiang N."/>
            <person name="Gai X."/>
            <person name="Ma J.H."/>
            <person name="Lei L.P."/>
            <person name="Xia Z.Y."/>
        </authorList>
    </citation>
    <scope>NUCLEOTIDE SEQUENCE [LARGE SCALE GENOMIC DNA]</scope>
    <source>
        <strain evidence="3 4">LLRS-1</strain>
    </source>
</reference>
<evidence type="ECO:0000313" key="3">
    <source>
        <dbReference type="EMBL" id="QUP54250.1"/>
    </source>
</evidence>
<dbReference type="EMBL" id="CP046729">
    <property type="protein sequence ID" value="QUP54250.1"/>
    <property type="molecule type" value="Genomic_DNA"/>
</dbReference>
<feature type="repeat" description="ANK" evidence="1">
    <location>
        <begin position="438"/>
        <end position="470"/>
    </location>
</feature>
<feature type="repeat" description="ANK" evidence="1">
    <location>
        <begin position="192"/>
        <end position="225"/>
    </location>
</feature>
<dbReference type="PROSITE" id="PS50297">
    <property type="entry name" value="ANK_REP_REGION"/>
    <property type="match status" value="2"/>
</dbReference>
<dbReference type="Proteomes" id="UP000677898">
    <property type="component" value="Chromosome"/>
</dbReference>
<accession>A0ABX7ZG83</accession>
<keyword evidence="2" id="KW-0732">Signal</keyword>
<keyword evidence="4" id="KW-1185">Reference proteome</keyword>
<dbReference type="InterPro" id="IPR002110">
    <property type="entry name" value="Ankyrin_rpt"/>
</dbReference>
<name>A0ABX7ZG83_9RALS</name>
<dbReference type="InterPro" id="IPR051616">
    <property type="entry name" value="Cul2-RING_E3_ligase_SR"/>
</dbReference>